<feature type="domain" description="Tetracyclin repressor-like C-terminal" evidence="1">
    <location>
        <begin position="97"/>
        <end position="223"/>
    </location>
</feature>
<evidence type="ECO:0000259" key="1">
    <source>
        <dbReference type="Pfam" id="PF17931"/>
    </source>
</evidence>
<dbReference type="Gene3D" id="1.10.357.10">
    <property type="entry name" value="Tetracycline Repressor, domain 2"/>
    <property type="match status" value="1"/>
</dbReference>
<dbReference type="OrthoDB" id="977687at2"/>
<name>A0A1M6PG21_9FLAO</name>
<protein>
    <submittedName>
        <fullName evidence="2">DNA-binding transcriptional regulator, AcrR family</fullName>
    </submittedName>
</protein>
<dbReference type="InterPro" id="IPR041673">
    <property type="entry name" value="TetR_C_23"/>
</dbReference>
<evidence type="ECO:0000313" key="3">
    <source>
        <dbReference type="Proteomes" id="UP000184172"/>
    </source>
</evidence>
<dbReference type="AlphaFoldDB" id="A0A1M6PG21"/>
<dbReference type="SUPFAM" id="SSF48498">
    <property type="entry name" value="Tetracyclin repressor-like, C-terminal domain"/>
    <property type="match status" value="1"/>
</dbReference>
<dbReference type="Pfam" id="PF17931">
    <property type="entry name" value="TetR_C_23"/>
    <property type="match status" value="1"/>
</dbReference>
<dbReference type="GO" id="GO:0003677">
    <property type="term" value="F:DNA binding"/>
    <property type="evidence" value="ECO:0007669"/>
    <property type="project" value="UniProtKB-KW"/>
</dbReference>
<keyword evidence="2" id="KW-0238">DNA-binding</keyword>
<keyword evidence="3" id="KW-1185">Reference proteome</keyword>
<organism evidence="2 3">
    <name type="scientific">Aequorivita viscosa</name>
    <dbReference type="NCBI Taxonomy" id="797419"/>
    <lineage>
        <taxon>Bacteria</taxon>
        <taxon>Pseudomonadati</taxon>
        <taxon>Bacteroidota</taxon>
        <taxon>Flavobacteriia</taxon>
        <taxon>Flavobacteriales</taxon>
        <taxon>Flavobacteriaceae</taxon>
        <taxon>Aequorivita</taxon>
    </lineage>
</organism>
<accession>A0A1M6PG21</accession>
<dbReference type="EMBL" id="FQYV01000048">
    <property type="protein sequence ID" value="SHK06842.1"/>
    <property type="molecule type" value="Genomic_DNA"/>
</dbReference>
<dbReference type="STRING" id="797419.SAMN05216556_1443"/>
<gene>
    <name evidence="2" type="ORF">SAMN04487908_1486</name>
</gene>
<reference evidence="3" key="1">
    <citation type="submission" date="2016-11" db="EMBL/GenBank/DDBJ databases">
        <authorList>
            <person name="Varghese N."/>
            <person name="Submissions S."/>
        </authorList>
    </citation>
    <scope>NUCLEOTIDE SEQUENCE [LARGE SCALE GENOMIC DNA]</scope>
    <source>
        <strain evidence="3">DSM 26349</strain>
    </source>
</reference>
<dbReference type="Proteomes" id="UP000184172">
    <property type="component" value="Unassembled WGS sequence"/>
</dbReference>
<proteinExistence type="predicted"/>
<dbReference type="InterPro" id="IPR036271">
    <property type="entry name" value="Tet_transcr_reg_TetR-rel_C_sf"/>
</dbReference>
<sequence>MATAKTNSPASKKSNSNTKMSKEKIISLYMESVLTNEKTPKSVFKFCKENNFEETQFYEHFGSFEGLQMEIWSSFYEQTISLANNDEAFQGYSNQDKMLTFFFTFFELLTLNRSYVLFSLKEHQSMLKNLSQLKGLRKDVKHFAAELIRDNNEDKKLKVLKQSVTIFSEGAWLQTLFLLKYWMEDNSAGFENTDVAIEKSVRAIFDVFDTQPLESVLDFGKFLWKEKMV</sequence>
<evidence type="ECO:0000313" key="2">
    <source>
        <dbReference type="EMBL" id="SHK06842.1"/>
    </source>
</evidence>